<organism evidence="3 4">
    <name type="scientific">Sphingobacterium lactis</name>
    <dbReference type="NCBI Taxonomy" id="797291"/>
    <lineage>
        <taxon>Bacteria</taxon>
        <taxon>Pseudomonadati</taxon>
        <taxon>Bacteroidota</taxon>
        <taxon>Sphingobacteriia</taxon>
        <taxon>Sphingobacteriales</taxon>
        <taxon>Sphingobacteriaceae</taxon>
        <taxon>Sphingobacterium</taxon>
    </lineage>
</organism>
<evidence type="ECO:0000313" key="4">
    <source>
        <dbReference type="Proteomes" id="UP000236731"/>
    </source>
</evidence>
<feature type="domain" description="Outer membrane protein beta-barrel" evidence="2">
    <location>
        <begin position="21"/>
        <end position="198"/>
    </location>
</feature>
<proteinExistence type="predicted"/>
<gene>
    <name evidence="3" type="ORF">SAMN05421877_11575</name>
</gene>
<sequence length="217" mass="23334">MKKSILLFSSALFLSFAAHAQTSYGIKAGMNLAKLSNVDNSMEDYQKNNLSFYLTGFADIPVASQFSIQPGISLQGKGEKYSIDETIANAKVDGSARLNILSIEIPVNAVYWIPAGPGKVYVGAGPYIGFNIDAKLKTDGDVTLEIIGDGDKDELDLEIGKDKDIHVVDAGMNFLAGYKLNNGFLINAGYGLGLTKILTDGDKRSSRVFSLGIGYQF</sequence>
<evidence type="ECO:0000313" key="3">
    <source>
        <dbReference type="EMBL" id="SEG72118.1"/>
    </source>
</evidence>
<evidence type="ECO:0000259" key="2">
    <source>
        <dbReference type="Pfam" id="PF13568"/>
    </source>
</evidence>
<evidence type="ECO:0000256" key="1">
    <source>
        <dbReference type="SAM" id="SignalP"/>
    </source>
</evidence>
<dbReference type="InterPro" id="IPR025665">
    <property type="entry name" value="Beta-barrel_OMP_2"/>
</dbReference>
<feature type="chain" id="PRO_5009294836" evidence="1">
    <location>
        <begin position="21"/>
        <end position="217"/>
    </location>
</feature>
<dbReference type="Proteomes" id="UP000236731">
    <property type="component" value="Unassembled WGS sequence"/>
</dbReference>
<dbReference type="Pfam" id="PF13568">
    <property type="entry name" value="OMP_b-brl_2"/>
    <property type="match status" value="1"/>
</dbReference>
<name>A0A1H6CGV2_9SPHI</name>
<dbReference type="RefSeq" id="WP_103907774.1">
    <property type="nucleotide sequence ID" value="NZ_CP049246.1"/>
</dbReference>
<accession>A0A1H6CGV2</accession>
<dbReference type="OrthoDB" id="1150878at2"/>
<reference evidence="4" key="1">
    <citation type="submission" date="2016-10" db="EMBL/GenBank/DDBJ databases">
        <authorList>
            <person name="Varghese N."/>
            <person name="Submissions S."/>
        </authorList>
    </citation>
    <scope>NUCLEOTIDE SEQUENCE [LARGE SCALE GENOMIC DNA]</scope>
    <source>
        <strain evidence="4">DSM 22361</strain>
    </source>
</reference>
<keyword evidence="1" id="KW-0732">Signal</keyword>
<protein>
    <submittedName>
        <fullName evidence="3">Outer membrane protein beta-barrel domain-containing protein</fullName>
    </submittedName>
</protein>
<dbReference type="EMBL" id="FNUT01000015">
    <property type="protein sequence ID" value="SEG72118.1"/>
    <property type="molecule type" value="Genomic_DNA"/>
</dbReference>
<keyword evidence="4" id="KW-1185">Reference proteome</keyword>
<feature type="signal peptide" evidence="1">
    <location>
        <begin position="1"/>
        <end position="20"/>
    </location>
</feature>
<dbReference type="AlphaFoldDB" id="A0A1H6CGV2"/>